<dbReference type="EMBL" id="JAAOIC020000019">
    <property type="protein sequence ID" value="KAG8041349.1"/>
    <property type="molecule type" value="Genomic_DNA"/>
</dbReference>
<reference evidence="1" key="1">
    <citation type="submission" date="2020-03" db="EMBL/GenBank/DDBJ databases">
        <authorList>
            <person name="Chebbi M.A."/>
            <person name="Drezen J.M."/>
        </authorList>
    </citation>
    <scope>NUCLEOTIDE SEQUENCE</scope>
    <source>
        <tissue evidence="1">Whole body</tissue>
    </source>
</reference>
<dbReference type="GO" id="GO:0009263">
    <property type="term" value="P:deoxyribonucleotide biosynthetic process"/>
    <property type="evidence" value="ECO:0007669"/>
    <property type="project" value="InterPro"/>
</dbReference>
<protein>
    <submittedName>
        <fullName evidence="1">Uncharacterized protein</fullName>
    </submittedName>
</protein>
<dbReference type="PROSITE" id="PS00368">
    <property type="entry name" value="RIBORED_SMALL"/>
    <property type="match status" value="1"/>
</dbReference>
<proteinExistence type="predicted"/>
<reference evidence="1" key="2">
    <citation type="submission" date="2021-04" db="EMBL/GenBank/DDBJ databases">
        <title>Genome-wide patterns of bracovirus chromosomal integration into multiple host tissues during parasitism.</title>
        <authorList>
            <person name="Chebbi M.A.C."/>
        </authorList>
    </citation>
    <scope>NUCLEOTIDE SEQUENCE</scope>
    <source>
        <tissue evidence="1">Whole body</tissue>
    </source>
</reference>
<accession>A0A8J5RJM5</accession>
<dbReference type="OrthoDB" id="10248373at2759"/>
<dbReference type="InterPro" id="IPR030475">
    <property type="entry name" value="RNR_small_AS"/>
</dbReference>
<dbReference type="Proteomes" id="UP000729913">
    <property type="component" value="Unassembled WGS sequence"/>
</dbReference>
<dbReference type="Pfam" id="PF00268">
    <property type="entry name" value="Ribonuc_red_sm"/>
    <property type="match status" value="1"/>
</dbReference>
<name>A0A8J5RJM5_9HYME</name>
<dbReference type="GO" id="GO:0004748">
    <property type="term" value="F:ribonucleoside-diphosphate reductase activity, thioredoxin disulfide as acceptor"/>
    <property type="evidence" value="ECO:0007669"/>
    <property type="project" value="TreeGrafter"/>
</dbReference>
<evidence type="ECO:0000313" key="1">
    <source>
        <dbReference type="EMBL" id="KAG8041349.1"/>
    </source>
</evidence>
<organism evidence="1 2">
    <name type="scientific">Cotesia typhae</name>
    <dbReference type="NCBI Taxonomy" id="2053667"/>
    <lineage>
        <taxon>Eukaryota</taxon>
        <taxon>Metazoa</taxon>
        <taxon>Ecdysozoa</taxon>
        <taxon>Arthropoda</taxon>
        <taxon>Hexapoda</taxon>
        <taxon>Insecta</taxon>
        <taxon>Pterygota</taxon>
        <taxon>Neoptera</taxon>
        <taxon>Endopterygota</taxon>
        <taxon>Hymenoptera</taxon>
        <taxon>Apocrita</taxon>
        <taxon>Ichneumonoidea</taxon>
        <taxon>Braconidae</taxon>
        <taxon>Microgastrinae</taxon>
        <taxon>Cotesia</taxon>
    </lineage>
</organism>
<dbReference type="InterPro" id="IPR033909">
    <property type="entry name" value="RNR_small"/>
</dbReference>
<sequence>MALVESTKENIFRNLENMKLKENISPIKRTESPNKASPSKKLCMSPEISREAEVKTQVVQQAVKKLDFQENEFDAQIEPLLKENPRRFVVFPIEWPDIWAIFSQEVQVTEARCFYGFQIAIENVHSEMYSLLIDTYIKNDKEREYLFNAIETLPCVAKKAEWALNWISNDNATFAERVIAFAAVEGIFFSGSFASIFWLKKRGLMPGLTFSNELISRDEGLHCDFACLMFKHIVQKPSKQRVTSIIKDAVKIEQAFLTVALPCQMIGMNCDLMCRYIEFVADRLLLELGCEKVYNSENPFDFMEHISLDGKTNFFEKKVGEYQKFGVMPSDSTQFTLECNF</sequence>
<dbReference type="InterPro" id="IPR000358">
    <property type="entry name" value="RNR_small_fam"/>
</dbReference>
<gene>
    <name evidence="1" type="ORF">G9C98_002337</name>
</gene>
<evidence type="ECO:0000313" key="2">
    <source>
        <dbReference type="Proteomes" id="UP000729913"/>
    </source>
</evidence>
<dbReference type="PANTHER" id="PTHR23409">
    <property type="entry name" value="RIBONUCLEOSIDE-DIPHOSPHATE REDUCTASE SMALL CHAIN"/>
    <property type="match status" value="1"/>
</dbReference>
<comment type="caution">
    <text evidence="1">The sequence shown here is derived from an EMBL/GenBank/DDBJ whole genome shotgun (WGS) entry which is preliminary data.</text>
</comment>
<dbReference type="AlphaFoldDB" id="A0A8J5RJM5"/>
<keyword evidence="2" id="KW-1185">Reference proteome</keyword>
<dbReference type="GO" id="GO:0005829">
    <property type="term" value="C:cytosol"/>
    <property type="evidence" value="ECO:0007669"/>
    <property type="project" value="TreeGrafter"/>
</dbReference>
<dbReference type="CDD" id="cd01049">
    <property type="entry name" value="RNRR2"/>
    <property type="match status" value="1"/>
</dbReference>
<dbReference type="PANTHER" id="PTHR23409:SF18">
    <property type="entry name" value="RIBONUCLEOSIDE-DIPHOSPHATE REDUCTASE SUBUNIT M2"/>
    <property type="match status" value="1"/>
</dbReference>